<dbReference type="PROSITE" id="PS51155">
    <property type="entry name" value="CHIT_BIND_RR_2"/>
    <property type="match status" value="1"/>
</dbReference>
<feature type="region of interest" description="Disordered" evidence="2">
    <location>
        <begin position="90"/>
        <end position="149"/>
    </location>
</feature>
<sequence>MPAIIKTNVLLTILCCCCLVKVTRAAQDVPKGVNILKHINRVNDDGSYTFGYEADDGSFKIETRDVQGNVKGMFGYIDETGELKRVSYTASNGTGFEPMTTPTAPVSEDIDEEDRDEANDSDNDEDNSNDDEDNDKTEEKDVSTRRRGPVLVLRQPATSTRAPVIQHIPRKTPSDEAVKSTTPAYGDYIAGRKPSMDLFIRAVATADSNLHRARDRIDQSQPRTTAAPIRRILVTRRPVSEDPHHRESANLIRRQLGSDQASRAIDSHDVYPEDGRSRYIAPQARLQNQVLASLLPQASPEYRNQILAQNARGFGPISVVEPTFRPGFEPPDIAPEVSTVPPTPFPPRNRYYPENHALPLPRRFRPQNGLEGARIPLPIGADPQSRYDRPQLTTETPQISPILQRRPLYAEPPSNYNRGGGHDQVSAIQSLRDELMEYLLQYLQQRTGRANVGFQGRYPGPVPPLTPPQVPNQYYNPGNYYPPYNQYPVPNPQYYNPMMYNQYPGQFVPFPNQNQQYFNPYLGQNPQYPGPVFPNLGQYPQIPPIGQPFPAGIAPGFAGQAQLNNPNIQHSGQQSQQLQQVNSQILTNPSAAPQLTDARTLSPTPFLRTFRPTPLPQQDLSQQEQIFRTLVAASTRAPPSPGYDSSPTTELPKRSTQPIRNVQILGSASETVTQRVTTQSTPAQVTSIKSSTSS</sequence>
<name>A0A2S1ZS84_NILLU</name>
<reference evidence="4" key="1">
    <citation type="submission" date="2017-09" db="EMBL/GenBank/DDBJ databases">
        <authorList>
            <person name="Ehlers B."/>
            <person name="Leendertz F.H."/>
        </authorList>
    </citation>
    <scope>NUCLEOTIDE SEQUENCE</scope>
    <source>
        <strain evidence="4">NlugCpr32</strain>
    </source>
</reference>
<organism evidence="4">
    <name type="scientific">Nilaparvata lugens</name>
    <name type="common">Brown planthopper</name>
    <dbReference type="NCBI Taxonomy" id="108931"/>
    <lineage>
        <taxon>Eukaryota</taxon>
        <taxon>Metazoa</taxon>
        <taxon>Ecdysozoa</taxon>
        <taxon>Arthropoda</taxon>
        <taxon>Hexapoda</taxon>
        <taxon>Insecta</taxon>
        <taxon>Pterygota</taxon>
        <taxon>Neoptera</taxon>
        <taxon>Paraneoptera</taxon>
        <taxon>Hemiptera</taxon>
        <taxon>Auchenorrhyncha</taxon>
        <taxon>Fulgoroidea</taxon>
        <taxon>Delphacidae</taxon>
        <taxon>Delphacinae</taxon>
        <taxon>Nilaparvata</taxon>
    </lineage>
</organism>
<dbReference type="PANTHER" id="PTHR10380">
    <property type="entry name" value="CUTICLE PROTEIN"/>
    <property type="match status" value="1"/>
</dbReference>
<feature type="region of interest" description="Disordered" evidence="2">
    <location>
        <begin position="633"/>
        <end position="694"/>
    </location>
</feature>
<dbReference type="OrthoDB" id="6631236at2759"/>
<feature type="signal peptide" evidence="3">
    <location>
        <begin position="1"/>
        <end position="25"/>
    </location>
</feature>
<dbReference type="EMBL" id="MF942805">
    <property type="protein sequence ID" value="AWK28328.1"/>
    <property type="molecule type" value="mRNA"/>
</dbReference>
<dbReference type="GO" id="GO:0008010">
    <property type="term" value="F:structural constituent of chitin-based larval cuticle"/>
    <property type="evidence" value="ECO:0007669"/>
    <property type="project" value="TreeGrafter"/>
</dbReference>
<feature type="region of interest" description="Disordered" evidence="2">
    <location>
        <begin position="558"/>
        <end position="580"/>
    </location>
</feature>
<dbReference type="Pfam" id="PF00379">
    <property type="entry name" value="Chitin_bind_4"/>
    <property type="match status" value="1"/>
</dbReference>
<keyword evidence="1" id="KW-0193">Cuticle</keyword>
<evidence type="ECO:0000256" key="2">
    <source>
        <dbReference type="SAM" id="MobiDB-lite"/>
    </source>
</evidence>
<reference evidence="4" key="2">
    <citation type="journal article" date="2018" name="Proc. Natl. Acad. Sci. U.S.A.">
        <title>A comprehensive omics analysis and functional survey of cuticular proteins in the brown planthopper.</title>
        <authorList>
            <person name="Pan P.L."/>
            <person name="Ye Y.X."/>
            <person name="Lou Y.H."/>
            <person name="Lu J.B."/>
            <person name="Cheng C."/>
            <person name="Shen Y."/>
            <person name="Moussian B."/>
            <person name="Zhang C.X."/>
        </authorList>
    </citation>
    <scope>NUCLEOTIDE SEQUENCE</scope>
    <source>
        <strain evidence="4">NlugCpr32</strain>
    </source>
</reference>
<accession>A0A2S1ZS84</accession>
<dbReference type="PANTHER" id="PTHR10380:SF234">
    <property type="entry name" value="CUTICULAR PROTEIN 97EA, ISOFORM A"/>
    <property type="match status" value="1"/>
</dbReference>
<evidence type="ECO:0000313" key="4">
    <source>
        <dbReference type="EMBL" id="AWK28328.1"/>
    </source>
</evidence>
<feature type="chain" id="PRO_5015465876" evidence="3">
    <location>
        <begin position="26"/>
        <end position="694"/>
    </location>
</feature>
<proteinExistence type="evidence at transcript level"/>
<dbReference type="InterPro" id="IPR000618">
    <property type="entry name" value="Insect_cuticle"/>
</dbReference>
<dbReference type="AlphaFoldDB" id="A0A2S1ZS84"/>
<dbReference type="GO" id="GO:0062129">
    <property type="term" value="C:chitin-based extracellular matrix"/>
    <property type="evidence" value="ECO:0007669"/>
    <property type="project" value="TreeGrafter"/>
</dbReference>
<keyword evidence="3" id="KW-0732">Signal</keyword>
<feature type="compositionally biased region" description="Acidic residues" evidence="2">
    <location>
        <begin position="108"/>
        <end position="136"/>
    </location>
</feature>
<evidence type="ECO:0000256" key="1">
    <source>
        <dbReference type="PROSITE-ProRule" id="PRU00497"/>
    </source>
</evidence>
<feature type="compositionally biased region" description="Low complexity" evidence="2">
    <location>
        <begin position="569"/>
        <end position="580"/>
    </location>
</feature>
<feature type="compositionally biased region" description="Polar residues" evidence="2">
    <location>
        <begin position="90"/>
        <end position="104"/>
    </location>
</feature>
<dbReference type="InterPro" id="IPR050468">
    <property type="entry name" value="Cuticle_Struct_Prot"/>
</dbReference>
<evidence type="ECO:0000256" key="3">
    <source>
        <dbReference type="SAM" id="SignalP"/>
    </source>
</evidence>
<feature type="compositionally biased region" description="Polar residues" evidence="2">
    <location>
        <begin position="643"/>
        <end position="694"/>
    </location>
</feature>
<protein>
    <submittedName>
        <fullName evidence="4">Cuticular protein</fullName>
    </submittedName>
</protein>